<dbReference type="EMBL" id="JBGBPQ010000003">
    <property type="protein sequence ID" value="KAL1526964.1"/>
    <property type="molecule type" value="Genomic_DNA"/>
</dbReference>
<feature type="region of interest" description="Disordered" evidence="1">
    <location>
        <begin position="240"/>
        <end position="277"/>
    </location>
</feature>
<feature type="compositionally biased region" description="Basic and acidic residues" evidence="1">
    <location>
        <begin position="240"/>
        <end position="254"/>
    </location>
</feature>
<dbReference type="Proteomes" id="UP001515480">
    <property type="component" value="Unassembled WGS sequence"/>
</dbReference>
<evidence type="ECO:0000256" key="1">
    <source>
        <dbReference type="SAM" id="MobiDB-lite"/>
    </source>
</evidence>
<keyword evidence="3" id="KW-1185">Reference proteome</keyword>
<protein>
    <submittedName>
        <fullName evidence="2">Uncharacterized protein</fullName>
    </submittedName>
</protein>
<proteinExistence type="predicted"/>
<dbReference type="AlphaFoldDB" id="A0AB34JXD9"/>
<evidence type="ECO:0000313" key="3">
    <source>
        <dbReference type="Proteomes" id="UP001515480"/>
    </source>
</evidence>
<accession>A0AB34JXD9</accession>
<sequence>MGARTSEDFSSAMAAPLLPALLPPLRQAAARLPELLTGAASARLPALLQQLPWLRLLLRLPSLCFEPLRQLFAPPPPLPVDARLQALLLAKLWAQRSGKILATVGGVARLGLLADAVGPREAPEEVVEEPPTYRVVLLVTLSSVVLLLAVLWRSAANRVPLAGEDPVEAKRLAWQHLYLRTKSDCERLKKLRERYFTRTGYAIDAYDPMSRHRSNSLQPEVDRQVTPWFLKEDTSEYRERTLRQLERANREPDRPSATQPAAAAAGAQLGEPSRPQR</sequence>
<comment type="caution">
    <text evidence="2">The sequence shown here is derived from an EMBL/GenBank/DDBJ whole genome shotgun (WGS) entry which is preliminary data.</text>
</comment>
<gene>
    <name evidence="2" type="ORF">AB1Y20_015653</name>
</gene>
<name>A0AB34JXD9_PRYPA</name>
<evidence type="ECO:0000313" key="2">
    <source>
        <dbReference type="EMBL" id="KAL1526964.1"/>
    </source>
</evidence>
<reference evidence="2 3" key="1">
    <citation type="journal article" date="2024" name="Science">
        <title>Giant polyketide synthase enzymes in the biosynthesis of giant marine polyether toxins.</title>
        <authorList>
            <person name="Fallon T.R."/>
            <person name="Shende V.V."/>
            <person name="Wierzbicki I.H."/>
            <person name="Pendleton A.L."/>
            <person name="Watervoot N.F."/>
            <person name="Auber R.P."/>
            <person name="Gonzalez D.J."/>
            <person name="Wisecaver J.H."/>
            <person name="Moore B.S."/>
        </authorList>
    </citation>
    <scope>NUCLEOTIDE SEQUENCE [LARGE SCALE GENOMIC DNA]</scope>
    <source>
        <strain evidence="2 3">12B1</strain>
    </source>
</reference>
<organism evidence="2 3">
    <name type="scientific">Prymnesium parvum</name>
    <name type="common">Toxic golden alga</name>
    <dbReference type="NCBI Taxonomy" id="97485"/>
    <lineage>
        <taxon>Eukaryota</taxon>
        <taxon>Haptista</taxon>
        <taxon>Haptophyta</taxon>
        <taxon>Prymnesiophyceae</taxon>
        <taxon>Prymnesiales</taxon>
        <taxon>Prymnesiaceae</taxon>
        <taxon>Prymnesium</taxon>
    </lineage>
</organism>